<dbReference type="EMBL" id="LODT01000029">
    <property type="protein sequence ID" value="KYQ92693.1"/>
    <property type="molecule type" value="Genomic_DNA"/>
</dbReference>
<dbReference type="Proteomes" id="UP000076078">
    <property type="component" value="Unassembled WGS sequence"/>
</dbReference>
<evidence type="ECO:0000313" key="2">
    <source>
        <dbReference type="Proteomes" id="UP000076078"/>
    </source>
</evidence>
<dbReference type="InParanoid" id="A0A151ZFE7"/>
<organism evidence="1 2">
    <name type="scientific">Tieghemostelium lacteum</name>
    <name type="common">Slime mold</name>
    <name type="synonym">Dictyostelium lacteum</name>
    <dbReference type="NCBI Taxonomy" id="361077"/>
    <lineage>
        <taxon>Eukaryota</taxon>
        <taxon>Amoebozoa</taxon>
        <taxon>Evosea</taxon>
        <taxon>Eumycetozoa</taxon>
        <taxon>Dictyostelia</taxon>
        <taxon>Dictyosteliales</taxon>
        <taxon>Raperosteliaceae</taxon>
        <taxon>Tieghemostelium</taxon>
    </lineage>
</organism>
<proteinExistence type="predicted"/>
<dbReference type="OMA" id="AAYSNCG"/>
<name>A0A151ZFE7_TIELA</name>
<comment type="caution">
    <text evidence="1">The sequence shown here is derived from an EMBL/GenBank/DDBJ whole genome shotgun (WGS) entry which is preliminary data.</text>
</comment>
<sequence>MYNYSQDEYYWKIQSQMTYENLPKLKNKSNESSWKTFYLSNRLSRYLVIGSEIDEMKIIDIKERLQNRGLLNVDHYNVYGFLSLPDDNFLHRYDAIFFFSYCGFKQISIGNQLSHFVDSGGGVVVCAYTTGCGRGNRLEGRWLEGGYSPFLDGVTQRISQLKIGTKHNQSHPILSNLNDQHFTGGQHSSHSDAIPSETALKICDWSNGKTLIAEIHKPNAKIIGLNFYPPEIVASNDKSNSDIILYNALKYVSNFNKNKEGETM</sequence>
<accession>A0A151ZFE7</accession>
<protein>
    <submittedName>
        <fullName evidence="1">Uncharacterized protein</fullName>
    </submittedName>
</protein>
<dbReference type="OrthoDB" id="19382at2759"/>
<dbReference type="Gene3D" id="3.40.50.880">
    <property type="match status" value="1"/>
</dbReference>
<reference evidence="1 2" key="1">
    <citation type="submission" date="2015-12" db="EMBL/GenBank/DDBJ databases">
        <title>Dictyostelia acquired genes for synthesis and detection of signals that induce cell-type specialization by lateral gene transfer from prokaryotes.</title>
        <authorList>
            <person name="Gloeckner G."/>
            <person name="Schaap P."/>
        </authorList>
    </citation>
    <scope>NUCLEOTIDE SEQUENCE [LARGE SCALE GENOMIC DNA]</scope>
    <source>
        <strain evidence="1 2">TK</strain>
    </source>
</reference>
<dbReference type="SUPFAM" id="SSF52317">
    <property type="entry name" value="Class I glutamine amidotransferase-like"/>
    <property type="match status" value="1"/>
</dbReference>
<dbReference type="FunCoup" id="A0A151ZFE7">
    <property type="interactions" value="738"/>
</dbReference>
<dbReference type="AlphaFoldDB" id="A0A151ZFE7"/>
<keyword evidence="2" id="KW-1185">Reference proteome</keyword>
<gene>
    <name evidence="1" type="ORF">DLAC_06692</name>
</gene>
<dbReference type="InterPro" id="IPR029062">
    <property type="entry name" value="Class_I_gatase-like"/>
</dbReference>
<evidence type="ECO:0000313" key="1">
    <source>
        <dbReference type="EMBL" id="KYQ92693.1"/>
    </source>
</evidence>